<feature type="compositionally biased region" description="Basic and acidic residues" evidence="2">
    <location>
        <begin position="1927"/>
        <end position="1939"/>
    </location>
</feature>
<feature type="region of interest" description="Disordered" evidence="2">
    <location>
        <begin position="1761"/>
        <end position="1813"/>
    </location>
</feature>
<dbReference type="GO" id="GO:0032955">
    <property type="term" value="P:regulation of division septum assembly"/>
    <property type="evidence" value="ECO:0007669"/>
    <property type="project" value="TreeGrafter"/>
</dbReference>
<reference evidence="4 5" key="1">
    <citation type="submission" date="2018-05" db="EMBL/GenBank/DDBJ databases">
        <title>Genome sequencing and assembly of the regulated plant pathogen Lachnellula willkommii and related sister species for the development of diagnostic species identification markers.</title>
        <authorList>
            <person name="Giroux E."/>
            <person name="Bilodeau G."/>
        </authorList>
    </citation>
    <scope>NUCLEOTIDE SEQUENCE [LARGE SCALE GENOMIC DNA]</scope>
    <source>
        <strain evidence="4 5">CBS 268.59</strain>
    </source>
</reference>
<feature type="compositionally biased region" description="Basic and acidic residues" evidence="2">
    <location>
        <begin position="864"/>
        <end position="874"/>
    </location>
</feature>
<feature type="region of interest" description="Disordered" evidence="2">
    <location>
        <begin position="1832"/>
        <end position="1939"/>
    </location>
</feature>
<dbReference type="PANTHER" id="PTHR22834">
    <property type="entry name" value="NUCLEAR FUSION PROTEIN FUS2"/>
    <property type="match status" value="1"/>
</dbReference>
<feature type="compositionally biased region" description="Basic and acidic residues" evidence="2">
    <location>
        <begin position="1768"/>
        <end position="1783"/>
    </location>
</feature>
<dbReference type="GO" id="GO:0005737">
    <property type="term" value="C:cytoplasm"/>
    <property type="evidence" value="ECO:0007669"/>
    <property type="project" value="TreeGrafter"/>
</dbReference>
<feature type="compositionally biased region" description="Polar residues" evidence="2">
    <location>
        <begin position="1883"/>
        <end position="1899"/>
    </location>
</feature>
<dbReference type="GO" id="GO:0031991">
    <property type="term" value="P:regulation of actomyosin contractile ring contraction"/>
    <property type="evidence" value="ECO:0007669"/>
    <property type="project" value="TreeGrafter"/>
</dbReference>
<evidence type="ECO:0000313" key="4">
    <source>
        <dbReference type="EMBL" id="TVY65712.1"/>
    </source>
</evidence>
<evidence type="ECO:0000256" key="1">
    <source>
        <dbReference type="SAM" id="Coils"/>
    </source>
</evidence>
<feature type="compositionally biased region" description="Polar residues" evidence="2">
    <location>
        <begin position="889"/>
        <end position="908"/>
    </location>
</feature>
<feature type="compositionally biased region" description="Polar residues" evidence="2">
    <location>
        <begin position="184"/>
        <end position="199"/>
    </location>
</feature>
<evidence type="ECO:0000313" key="5">
    <source>
        <dbReference type="Proteomes" id="UP000469558"/>
    </source>
</evidence>
<feature type="compositionally biased region" description="Low complexity" evidence="2">
    <location>
        <begin position="62"/>
        <end position="73"/>
    </location>
</feature>
<feature type="compositionally biased region" description="Low complexity" evidence="2">
    <location>
        <begin position="111"/>
        <end position="124"/>
    </location>
</feature>
<dbReference type="CDD" id="cd00160">
    <property type="entry name" value="RhoGEF"/>
    <property type="match status" value="1"/>
</dbReference>
<dbReference type="PROSITE" id="PS50010">
    <property type="entry name" value="DH_2"/>
    <property type="match status" value="1"/>
</dbReference>
<dbReference type="Gene3D" id="1.20.900.10">
    <property type="entry name" value="Dbl homology (DH) domain"/>
    <property type="match status" value="1"/>
</dbReference>
<feature type="compositionally biased region" description="Low complexity" evidence="2">
    <location>
        <begin position="1198"/>
        <end position="1210"/>
    </location>
</feature>
<sequence>MESGINAAAAAAASSQSPGAADQNFYADYDYAYDARRPGDYTNSHPASGLTSNLHSPPPSRPKSTSTATTTSPQPQLRLLQRTYDPPPLPDFDARSPHPSHPHPQLPPKLPFLTTANLHAATANGYTNPPTGASPGLTDGGDPAEFYREYRGVQHVQQPPNGYTDTNTTSSSTTNGMAMPDSRPTPSSLRSNGNGTTARHPSIPARGVKQSYRSASSPLDDRMPLSSAKSSPALNGMPKTGQSVKDLLKRFDQNNEQTSSIARKPSPRVVTKEGASGSTSSYRREGTAYVGRTTGNSSNPPSTSRAGTTTREGIGRKSPEKSRTTQRTRFATEDQHSNNTQSSVPRSARLRNLVSASTTTPQASKSMTNLSPTSPISKPSRKVSTPASRLLFGQVDTAQGPGSDYIAYGIPSYAKRRTSESNLHPSWQRQRSRSEVEISPSSSTAWYLGVTPALDDVDPNQQLRSVHGHNRNHSDFQDTKANIMIGVTPDFESPVLPTPPKKLNNHPPHPPHPLQSRLPISSKRLSESSGSSSPTSPRANSPFTAKPYSNGKPRRPEQRPWSPAVRESANTPTQRSPRGKARKAEPAPNGASLQAFIAPLPPKTSPPLRSSRPRQPVSSASTNSPRQTPQPVRTGMKITRNNGPPGFDNTPPRKIVDTPVDFEGLRKGIRRAYTKSIHESEQKLIRAENLRRLSERTTTARDSLEGKGKEPGVAYSRPETPPPPVPTIDPQAELRESPLSVETTPKSPAPLQISTSFFKDESPLERVKMPFEDSPTLGMPGTFIDDEEPASAISNTTDIENEAQTEAARLRRLPSTKRREPSRLSSNVTSWADELSPEQAMYGITQEQESIDIMLALTPVEEAKPGLAKAERDPSPPGAFEEAEEQPRFATTLTTASPEAASPAQSRPPTAFESGDDQGSRNFEHPHNSAAGVTIRPELQTPPEISLPDEDEYIQTPDSIEAPRLHLPDLRTALAPPSVASNDGGNDYLNTPVTDMDYDSSDGAGATHQNEQEAYQRPYETTRDIAPSSHGYRSSHRSSWTDYSMDSMQEYSGEEDIPKLPSATLFGTEHKRLSPERSYSPTPPVPPKPEGYSPQPSPRLSNPSHYNQDHHQLPTLTTSDGFGFKFAEPTFTSSQLWPDHSPPPVPDLSFEASPVAPTRSPPLPGMINERPTSSVDQSSHNDTSQNTESRRPSDDVYSPRPSVSTPRSSTQISFEDVVATAAFGPKHAVLKTEAEQVVDKELTKRLLTRKHLIKELIDTEAVYSKDMNVVEEIYKGTAEACPKLEPGDIKTLFRNSHELVAFSTVFLDDLRSSAAPVCPPRAPKSKGGKTSPSTTASDRFSVATTVNDGQTDEQKDQRTFVGACFGRHMKQIQKIYTDFIKTQDVANSRLLTLQGDASVCVWLNECNTVAKDLTAAWDLDALLIKPFQRVTRYRIIIGSIVENTDKDHPDWPALNNAQTELSVLLNNINEIQKRIQMVGDIVKGRKRKESNVRVGIGKVFGQKSVKKEKEEPQTQPTITRDDEDPAYKKLHETYSDNYLRLQVVLRDVEFYVRQNVNHVNDDLRYKSAMELIMRLSASPWPEIESKWARFNMSMRDMGTVALDQHTAAIRTQVIEPFEKLIQLYGPAGNAMKKRSKRRAEYEKFMLAKKSGSKIAEKEQTRLDQYEALNETLKLELPQLFQKTQVLAQILLGNWVLIQAQWYDVWQKKVKVVLEESQLPKDVQDIVTTFNRDYKYVEGKAQELGIVNGSVQLNLERVASGGKASSDANDWKAKKETEIRKGRPSDLSSRSRGISFTSDKSPSLPTPDFAKNPAQFTFSPITATTPNIPQFAHQQSYHGQPYSTGHSRAGSGSPATPDARAYGQNNGRPSTSRSYTSEGMRMSNDYNTQTRRESGSTYNSHVDGPPISSRPYSGIFHSAMPLPDGPEDSARSSRASSRDRNVSGGYNVLYLAASLFEFNIAATKSEAGYPYLTYQAGEIFDVIGEKGELWLAKNQDDPSDQVGWIWSKHFARLATD</sequence>
<dbReference type="InterPro" id="IPR035899">
    <property type="entry name" value="DBL_dom_sf"/>
</dbReference>
<dbReference type="Proteomes" id="UP000469558">
    <property type="component" value="Unassembled WGS sequence"/>
</dbReference>
<feature type="region of interest" description="Disordered" evidence="2">
    <location>
        <begin position="254"/>
        <end position="385"/>
    </location>
</feature>
<dbReference type="SUPFAM" id="SSF103657">
    <property type="entry name" value="BAR/IMD domain-like"/>
    <property type="match status" value="1"/>
</dbReference>
<feature type="compositionally biased region" description="Low complexity" evidence="2">
    <location>
        <begin position="521"/>
        <end position="542"/>
    </location>
</feature>
<feature type="compositionally biased region" description="Low complexity" evidence="2">
    <location>
        <begin position="164"/>
        <end position="175"/>
    </location>
</feature>
<feature type="region of interest" description="Disordered" evidence="2">
    <location>
        <begin position="678"/>
        <end position="831"/>
    </location>
</feature>
<dbReference type="OrthoDB" id="10256089at2759"/>
<feature type="domain" description="DH" evidence="3">
    <location>
        <begin position="1248"/>
        <end position="1471"/>
    </location>
</feature>
<feature type="compositionally biased region" description="Basic and acidic residues" evidence="2">
    <location>
        <begin position="678"/>
        <end position="710"/>
    </location>
</feature>
<organism evidence="4 5">
    <name type="scientific">Lachnellula suecica</name>
    <dbReference type="NCBI Taxonomy" id="602035"/>
    <lineage>
        <taxon>Eukaryota</taxon>
        <taxon>Fungi</taxon>
        <taxon>Dikarya</taxon>
        <taxon>Ascomycota</taxon>
        <taxon>Pezizomycotina</taxon>
        <taxon>Leotiomycetes</taxon>
        <taxon>Helotiales</taxon>
        <taxon>Lachnaceae</taxon>
        <taxon>Lachnellula</taxon>
    </lineage>
</organism>
<feature type="compositionally biased region" description="Polar residues" evidence="2">
    <location>
        <begin position="1862"/>
        <end position="1876"/>
    </location>
</feature>
<evidence type="ECO:0000256" key="2">
    <source>
        <dbReference type="SAM" id="MobiDB-lite"/>
    </source>
</evidence>
<feature type="compositionally biased region" description="Polar residues" evidence="2">
    <location>
        <begin position="1040"/>
        <end position="1050"/>
    </location>
</feature>
<feature type="compositionally biased region" description="Polar residues" evidence="2">
    <location>
        <begin position="1785"/>
        <end position="1802"/>
    </location>
</feature>
<dbReference type="InterPro" id="IPR027267">
    <property type="entry name" value="AH/BAR_dom_sf"/>
</dbReference>
<keyword evidence="1" id="KW-0175">Coiled coil</keyword>
<protein>
    <submittedName>
        <fullName evidence="4">Rho guanine nucleotide exchange factor gef1</fullName>
    </submittedName>
</protein>
<feature type="compositionally biased region" description="Basic and acidic residues" evidence="2">
    <location>
        <begin position="918"/>
        <end position="927"/>
    </location>
</feature>
<dbReference type="EMBL" id="QGMK01001630">
    <property type="protein sequence ID" value="TVY65712.1"/>
    <property type="molecule type" value="Genomic_DNA"/>
</dbReference>
<dbReference type="GO" id="GO:0005085">
    <property type="term" value="F:guanyl-nucleotide exchange factor activity"/>
    <property type="evidence" value="ECO:0007669"/>
    <property type="project" value="InterPro"/>
</dbReference>
<dbReference type="InterPro" id="IPR051492">
    <property type="entry name" value="Dynamin-Rho_GEF"/>
</dbReference>
<feature type="region of interest" description="Disordered" evidence="2">
    <location>
        <begin position="458"/>
        <end position="659"/>
    </location>
</feature>
<feature type="compositionally biased region" description="Basic and acidic residues" evidence="2">
    <location>
        <begin position="758"/>
        <end position="771"/>
    </location>
</feature>
<feature type="compositionally biased region" description="Polar residues" evidence="2">
    <location>
        <begin position="792"/>
        <end position="804"/>
    </location>
</feature>
<dbReference type="InterPro" id="IPR000219">
    <property type="entry name" value="DH_dom"/>
</dbReference>
<evidence type="ECO:0000259" key="3">
    <source>
        <dbReference type="PROSITE" id="PS50010"/>
    </source>
</evidence>
<feature type="compositionally biased region" description="Polar residues" evidence="2">
    <location>
        <begin position="740"/>
        <end position="757"/>
    </location>
</feature>
<feature type="compositionally biased region" description="Low complexity" evidence="2">
    <location>
        <begin position="293"/>
        <end position="304"/>
    </location>
</feature>
<accession>A0A8T9C1G2</accession>
<feature type="region of interest" description="Disordered" evidence="2">
    <location>
        <begin position="1"/>
        <end position="22"/>
    </location>
</feature>
<feature type="compositionally biased region" description="Low complexity" evidence="2">
    <location>
        <begin position="7"/>
        <end position="22"/>
    </location>
</feature>
<feature type="region of interest" description="Disordered" evidence="2">
    <location>
        <begin position="419"/>
        <end position="442"/>
    </location>
</feature>
<feature type="compositionally biased region" description="Polar residues" evidence="2">
    <location>
        <begin position="1328"/>
        <end position="1338"/>
    </location>
</feature>
<dbReference type="Gene3D" id="1.20.1270.60">
    <property type="entry name" value="Arfaptin homology (AH) domain/BAR domain"/>
    <property type="match status" value="1"/>
</dbReference>
<feature type="compositionally biased region" description="Polar residues" evidence="2">
    <location>
        <begin position="979"/>
        <end position="993"/>
    </location>
</feature>
<gene>
    <name evidence="4" type="primary">gef1</name>
    <name evidence="4" type="ORF">LSUE1_G009738</name>
</gene>
<feature type="region of interest" description="Disordered" evidence="2">
    <location>
        <begin position="1317"/>
        <end position="1338"/>
    </location>
</feature>
<feature type="compositionally biased region" description="Polar residues" evidence="2">
    <location>
        <begin position="1170"/>
        <end position="1187"/>
    </location>
</feature>
<feature type="compositionally biased region" description="Basic and acidic residues" evidence="2">
    <location>
        <begin position="313"/>
        <end position="323"/>
    </location>
</feature>
<feature type="region of interest" description="Disordered" evidence="2">
    <location>
        <begin position="35"/>
        <end position="241"/>
    </location>
</feature>
<comment type="caution">
    <text evidence="4">The sequence shown here is derived from an EMBL/GenBank/DDBJ whole genome shotgun (WGS) entry which is preliminary data.</text>
</comment>
<name>A0A8T9C1G2_9HELO</name>
<feature type="coiled-coil region" evidence="1">
    <location>
        <begin position="1655"/>
        <end position="1682"/>
    </location>
</feature>
<feature type="region of interest" description="Disordered" evidence="2">
    <location>
        <begin position="864"/>
        <end position="1211"/>
    </location>
</feature>
<dbReference type="PANTHER" id="PTHR22834:SF20">
    <property type="entry name" value="SH3 DOMAIN-CONTAINING PROTEIN"/>
    <property type="match status" value="1"/>
</dbReference>
<dbReference type="SMART" id="SM00325">
    <property type="entry name" value="RhoGEF"/>
    <property type="match status" value="1"/>
</dbReference>
<feature type="compositionally biased region" description="Polar residues" evidence="2">
    <location>
        <begin position="420"/>
        <end position="429"/>
    </location>
</feature>
<dbReference type="Pfam" id="PF00621">
    <property type="entry name" value="RhoGEF"/>
    <property type="match status" value="1"/>
</dbReference>
<keyword evidence="5" id="KW-1185">Reference proteome</keyword>
<dbReference type="SUPFAM" id="SSF48065">
    <property type="entry name" value="DBL homology domain (DH-domain)"/>
    <property type="match status" value="1"/>
</dbReference>
<feature type="compositionally biased region" description="Polar residues" evidence="2">
    <location>
        <begin position="1832"/>
        <end position="1845"/>
    </location>
</feature>
<feature type="compositionally biased region" description="Low complexity" evidence="2">
    <location>
        <begin position="606"/>
        <end position="621"/>
    </location>
</feature>
<feature type="compositionally biased region" description="Polar residues" evidence="2">
    <location>
        <begin position="354"/>
        <end position="385"/>
    </location>
</feature>
<proteinExistence type="predicted"/>
<dbReference type="CDD" id="cd07589">
    <property type="entry name" value="BAR_DNMBP"/>
    <property type="match status" value="1"/>
</dbReference>
<feature type="compositionally biased region" description="Polar residues" evidence="2">
    <location>
        <begin position="42"/>
        <end position="55"/>
    </location>
</feature>
<feature type="compositionally biased region" description="Polar residues" evidence="2">
    <location>
        <begin position="622"/>
        <end position="631"/>
    </location>
</feature>